<dbReference type="Proteomes" id="UP000249340">
    <property type="component" value="Chromosome"/>
</dbReference>
<dbReference type="RefSeq" id="WP_111491995.1">
    <property type="nucleotide sequence ID" value="NZ_CP031264.1"/>
</dbReference>
<dbReference type="Pfam" id="PF09348">
    <property type="entry name" value="DUF1990"/>
    <property type="match status" value="1"/>
</dbReference>
<dbReference type="PANTHER" id="PTHR34202">
    <property type="entry name" value="UPF0548 PROTEIN"/>
    <property type="match status" value="1"/>
</dbReference>
<organism evidence="2 3">
    <name type="scientific">Peterkaempfera bronchialis</name>
    <dbReference type="NCBI Taxonomy" id="2126346"/>
    <lineage>
        <taxon>Bacteria</taxon>
        <taxon>Bacillati</taxon>
        <taxon>Actinomycetota</taxon>
        <taxon>Actinomycetes</taxon>
        <taxon>Kitasatosporales</taxon>
        <taxon>Streptomycetaceae</taxon>
        <taxon>Peterkaempfera</taxon>
    </lineage>
</organism>
<evidence type="ECO:0000313" key="3">
    <source>
        <dbReference type="Proteomes" id="UP000249340"/>
    </source>
</evidence>
<dbReference type="InterPro" id="IPR018960">
    <property type="entry name" value="DUF1990"/>
</dbReference>
<accession>A0A345SRS5</accession>
<evidence type="ECO:0000259" key="1">
    <source>
        <dbReference type="Pfam" id="PF09348"/>
    </source>
</evidence>
<dbReference type="PIRSF" id="PIRSF010260">
    <property type="entry name" value="UCP010260"/>
    <property type="match status" value="1"/>
</dbReference>
<dbReference type="KEGG" id="stri:C7M71_002010"/>
<dbReference type="AlphaFoldDB" id="A0A345SRS5"/>
<name>A0A345SRS5_9ACTN</name>
<gene>
    <name evidence="2" type="ORF">C7M71_002010</name>
</gene>
<evidence type="ECO:0000313" key="2">
    <source>
        <dbReference type="EMBL" id="AXI76430.1"/>
    </source>
</evidence>
<proteinExistence type="predicted"/>
<reference evidence="3" key="1">
    <citation type="submission" date="2018-07" db="EMBL/GenBank/DDBJ databases">
        <title>Streptacidiphilus bronchialis DSM 106435 chromosome.</title>
        <authorList>
            <person name="Batra D."/>
            <person name="Gulvik C.A."/>
        </authorList>
    </citation>
    <scope>NUCLEOTIDE SEQUENCE [LARGE SCALE GENOMIC DNA]</scope>
    <source>
        <strain evidence="3">DSM 106435</strain>
    </source>
</reference>
<feature type="domain" description="DUF1990" evidence="1">
    <location>
        <begin position="5"/>
        <end position="160"/>
    </location>
</feature>
<keyword evidence="3" id="KW-1185">Reference proteome</keyword>
<sequence>MTGFTYPEVGATAAGPLPPGYHHLRHRTLLGHGRDVLEAAGEAVLTWRMHRAAGAGVRAQAGRAAPGVTVEVSLGVGPLRLTAPCRVVWTVGEPDRIGFAYGTLDGHPEQGEESFVVRMGDDKAVWFAVTAFSRPARWFSRAAGPAVPVAQKLYARRCGQVLRRLSVSGTHQLRRS</sequence>
<dbReference type="InterPro" id="IPR014457">
    <property type="entry name" value="UCP010260"/>
</dbReference>
<dbReference type="PANTHER" id="PTHR34202:SF1">
    <property type="entry name" value="UPF0548 PROTEIN"/>
    <property type="match status" value="1"/>
</dbReference>
<dbReference type="EMBL" id="CP031264">
    <property type="protein sequence ID" value="AXI76430.1"/>
    <property type="molecule type" value="Genomic_DNA"/>
</dbReference>
<dbReference type="OrthoDB" id="120660at2"/>
<protein>
    <submittedName>
        <fullName evidence="2">DUF1990 domain-containing protein</fullName>
    </submittedName>
</protein>